<evidence type="ECO:0000313" key="1">
    <source>
        <dbReference type="EMBL" id="KAI3728792.1"/>
    </source>
</evidence>
<gene>
    <name evidence="1" type="ORF">L6452_17435</name>
</gene>
<protein>
    <submittedName>
        <fullName evidence="1">Uncharacterized protein</fullName>
    </submittedName>
</protein>
<proteinExistence type="predicted"/>
<reference evidence="1 2" key="2">
    <citation type="journal article" date="2022" name="Mol. Ecol. Resour.">
        <title>The genomes of chicory, endive, great burdock and yacon provide insights into Asteraceae paleo-polyploidization history and plant inulin production.</title>
        <authorList>
            <person name="Fan W."/>
            <person name="Wang S."/>
            <person name="Wang H."/>
            <person name="Wang A."/>
            <person name="Jiang F."/>
            <person name="Liu H."/>
            <person name="Zhao H."/>
            <person name="Xu D."/>
            <person name="Zhang Y."/>
        </authorList>
    </citation>
    <scope>NUCLEOTIDE SEQUENCE [LARGE SCALE GENOMIC DNA]</scope>
    <source>
        <strain evidence="2">cv. Niubang</strain>
    </source>
</reference>
<name>A0ACB9C3A0_ARCLA</name>
<dbReference type="EMBL" id="CM042051">
    <property type="protein sequence ID" value="KAI3728792.1"/>
    <property type="molecule type" value="Genomic_DNA"/>
</dbReference>
<accession>A0ACB9C3A0</accession>
<sequence>MLKRIEEQLSLDHLKDIGSFCSKNEQLMNKVMVDLKACNMVQMVMCLYNIQEVLSPRPRSDQVEEQGKYHFGYLCQ</sequence>
<comment type="caution">
    <text evidence="1">The sequence shown here is derived from an EMBL/GenBank/DDBJ whole genome shotgun (WGS) entry which is preliminary data.</text>
</comment>
<keyword evidence="2" id="KW-1185">Reference proteome</keyword>
<organism evidence="1 2">
    <name type="scientific">Arctium lappa</name>
    <name type="common">Greater burdock</name>
    <name type="synonym">Lappa major</name>
    <dbReference type="NCBI Taxonomy" id="4217"/>
    <lineage>
        <taxon>Eukaryota</taxon>
        <taxon>Viridiplantae</taxon>
        <taxon>Streptophyta</taxon>
        <taxon>Embryophyta</taxon>
        <taxon>Tracheophyta</taxon>
        <taxon>Spermatophyta</taxon>
        <taxon>Magnoliopsida</taxon>
        <taxon>eudicotyledons</taxon>
        <taxon>Gunneridae</taxon>
        <taxon>Pentapetalae</taxon>
        <taxon>asterids</taxon>
        <taxon>campanulids</taxon>
        <taxon>Asterales</taxon>
        <taxon>Asteraceae</taxon>
        <taxon>Carduoideae</taxon>
        <taxon>Cardueae</taxon>
        <taxon>Arctiinae</taxon>
        <taxon>Arctium</taxon>
    </lineage>
</organism>
<evidence type="ECO:0000313" key="2">
    <source>
        <dbReference type="Proteomes" id="UP001055879"/>
    </source>
</evidence>
<dbReference type="Proteomes" id="UP001055879">
    <property type="component" value="Linkage Group LG05"/>
</dbReference>
<reference evidence="2" key="1">
    <citation type="journal article" date="2022" name="Mol. Ecol. Resour.">
        <title>The genomes of chicory, endive, great burdock and yacon provide insights into Asteraceae palaeo-polyploidization history and plant inulin production.</title>
        <authorList>
            <person name="Fan W."/>
            <person name="Wang S."/>
            <person name="Wang H."/>
            <person name="Wang A."/>
            <person name="Jiang F."/>
            <person name="Liu H."/>
            <person name="Zhao H."/>
            <person name="Xu D."/>
            <person name="Zhang Y."/>
        </authorList>
    </citation>
    <scope>NUCLEOTIDE SEQUENCE [LARGE SCALE GENOMIC DNA]</scope>
    <source>
        <strain evidence="2">cv. Niubang</strain>
    </source>
</reference>